<keyword evidence="4" id="KW-0804">Transcription</keyword>
<evidence type="ECO:0000259" key="5">
    <source>
        <dbReference type="PROSITE" id="PS50931"/>
    </source>
</evidence>
<dbReference type="InterPro" id="IPR005119">
    <property type="entry name" value="LysR_subst-bd"/>
</dbReference>
<organism evidence="6 7">
    <name type="scientific">Pseudomonas putida</name>
    <name type="common">Arthrobacter siderocapsulatus</name>
    <dbReference type="NCBI Taxonomy" id="303"/>
    <lineage>
        <taxon>Bacteria</taxon>
        <taxon>Pseudomonadati</taxon>
        <taxon>Pseudomonadota</taxon>
        <taxon>Gammaproteobacteria</taxon>
        <taxon>Pseudomonadales</taxon>
        <taxon>Pseudomonadaceae</taxon>
        <taxon>Pseudomonas</taxon>
    </lineage>
</organism>
<dbReference type="Proteomes" id="UP000464661">
    <property type="component" value="Chromosome"/>
</dbReference>
<evidence type="ECO:0000313" key="7">
    <source>
        <dbReference type="Proteomes" id="UP000464661"/>
    </source>
</evidence>
<evidence type="ECO:0000256" key="4">
    <source>
        <dbReference type="ARBA" id="ARBA00023163"/>
    </source>
</evidence>
<dbReference type="PANTHER" id="PTHR30579">
    <property type="entry name" value="TRANSCRIPTIONAL REGULATOR"/>
    <property type="match status" value="1"/>
</dbReference>
<dbReference type="PROSITE" id="PS50931">
    <property type="entry name" value="HTH_LYSR"/>
    <property type="match status" value="1"/>
</dbReference>
<sequence>MSESTNPNRAIYDLDMLRTVVMVADCGSFTTAAARLHSTQSTVSQKVRRLEELVGQQLLDRSNREVHPTDAGETLLRYARHLLAVSNQLTEAMSGGVTVTVRIGLPDDFVAGKTMQALAAFNRRNPTVKLEITGGLSRDLMSTYDRGELDLVLIKQRRHSREANACQPERIEWIDSAQYPCFAQDPIPLVTFPPRGLYRDDMISAVEAMGRSWRIAFTSSSLAGIQEAVANGLGVSLLPSRVVTAGHRVLGVEEGFKPIKVFEAAIFHRPTADPMVMALAEILIGILRAEAEEILV</sequence>
<dbReference type="EMBL" id="AP022324">
    <property type="protein sequence ID" value="BBU45770.1"/>
    <property type="molecule type" value="Genomic_DNA"/>
</dbReference>
<dbReference type="RefSeq" id="WP_025753674.1">
    <property type="nucleotide sequence ID" value="NZ_AP022324.1"/>
</dbReference>
<dbReference type="PANTHER" id="PTHR30579:SF7">
    <property type="entry name" value="HTH-TYPE TRANSCRIPTIONAL REGULATOR LRHA-RELATED"/>
    <property type="match status" value="1"/>
</dbReference>
<dbReference type="GO" id="GO:0003700">
    <property type="term" value="F:DNA-binding transcription factor activity"/>
    <property type="evidence" value="ECO:0007669"/>
    <property type="project" value="InterPro"/>
</dbReference>
<evidence type="ECO:0000256" key="3">
    <source>
        <dbReference type="ARBA" id="ARBA00023125"/>
    </source>
</evidence>
<dbReference type="InterPro" id="IPR036390">
    <property type="entry name" value="WH_DNA-bd_sf"/>
</dbReference>
<protein>
    <submittedName>
        <fullName evidence="6">Transcriptional regulator</fullName>
    </submittedName>
</protein>
<dbReference type="SUPFAM" id="SSF53850">
    <property type="entry name" value="Periplasmic binding protein-like II"/>
    <property type="match status" value="1"/>
</dbReference>
<dbReference type="AlphaFoldDB" id="A0A7U6M4H0"/>
<keyword evidence="3" id="KW-0238">DNA-binding</keyword>
<dbReference type="InterPro" id="IPR036388">
    <property type="entry name" value="WH-like_DNA-bd_sf"/>
</dbReference>
<dbReference type="Gene3D" id="3.40.190.10">
    <property type="entry name" value="Periplasmic binding protein-like II"/>
    <property type="match status" value="2"/>
</dbReference>
<feature type="domain" description="HTH lysR-type" evidence="5">
    <location>
        <begin position="12"/>
        <end position="69"/>
    </location>
</feature>
<dbReference type="InterPro" id="IPR000847">
    <property type="entry name" value="LysR_HTH_N"/>
</dbReference>
<keyword evidence="2" id="KW-0805">Transcription regulation</keyword>
<evidence type="ECO:0000256" key="1">
    <source>
        <dbReference type="ARBA" id="ARBA00009437"/>
    </source>
</evidence>
<proteinExistence type="inferred from homology"/>
<dbReference type="Pfam" id="PF03466">
    <property type="entry name" value="LysR_substrate"/>
    <property type="match status" value="1"/>
</dbReference>
<comment type="similarity">
    <text evidence="1">Belongs to the LysR transcriptional regulatory family.</text>
</comment>
<dbReference type="FunFam" id="1.10.10.10:FF:000001">
    <property type="entry name" value="LysR family transcriptional regulator"/>
    <property type="match status" value="1"/>
</dbReference>
<dbReference type="Pfam" id="PF00126">
    <property type="entry name" value="HTH_1"/>
    <property type="match status" value="1"/>
</dbReference>
<dbReference type="Gene3D" id="1.10.10.10">
    <property type="entry name" value="Winged helix-like DNA-binding domain superfamily/Winged helix DNA-binding domain"/>
    <property type="match status" value="1"/>
</dbReference>
<dbReference type="PRINTS" id="PR00039">
    <property type="entry name" value="HTHLYSR"/>
</dbReference>
<accession>A0A7U6M4H0</accession>
<dbReference type="SUPFAM" id="SSF46785">
    <property type="entry name" value="Winged helix' DNA-binding domain"/>
    <property type="match status" value="1"/>
</dbReference>
<gene>
    <name evidence="6" type="ORF">PPTS312_36850</name>
</gene>
<reference evidence="6 7" key="1">
    <citation type="submission" date="2020-01" db="EMBL/GenBank/DDBJ databases">
        <title>Complete Genome Sequence of Pseudomonas putida Strain TS312, Harboring the HdtS type N-acyl-homoserine Lactone Synthase, Isolated from a Paper Mill.</title>
        <authorList>
            <person name="Hosoe A."/>
            <person name="Suenaga T."/>
            <person name="Sugi T."/>
            <person name="Izumi T."/>
            <person name="Nagai N."/>
            <person name="Terada A."/>
        </authorList>
    </citation>
    <scope>NUCLEOTIDE SEQUENCE [LARGE SCALE GENOMIC DNA]</scope>
    <source>
        <strain evidence="6 7">TS312</strain>
    </source>
</reference>
<evidence type="ECO:0000256" key="2">
    <source>
        <dbReference type="ARBA" id="ARBA00023015"/>
    </source>
</evidence>
<dbReference type="GO" id="GO:0003677">
    <property type="term" value="F:DNA binding"/>
    <property type="evidence" value="ECO:0007669"/>
    <property type="project" value="UniProtKB-KW"/>
</dbReference>
<evidence type="ECO:0000313" key="6">
    <source>
        <dbReference type="EMBL" id="BBU45770.1"/>
    </source>
</evidence>
<name>A0A7U6M4H0_PSEPU</name>
<dbReference type="InterPro" id="IPR050176">
    <property type="entry name" value="LTTR"/>
</dbReference>